<comment type="caution">
    <text evidence="2">The sequence shown here is derived from an EMBL/GenBank/DDBJ whole genome shotgun (WGS) entry which is preliminary data.</text>
</comment>
<dbReference type="AlphaFoldDB" id="X1P5A9"/>
<dbReference type="InterPro" id="IPR053850">
    <property type="entry name" value="Glyco_hydro_123_N_2"/>
</dbReference>
<proteinExistence type="predicted"/>
<reference evidence="2" key="1">
    <citation type="journal article" date="2014" name="Front. Microbiol.">
        <title>High frequency of phylogenetically diverse reductive dehalogenase-homologous genes in deep subseafloor sedimentary metagenomes.</title>
        <authorList>
            <person name="Kawai M."/>
            <person name="Futagami T."/>
            <person name="Toyoda A."/>
            <person name="Takaki Y."/>
            <person name="Nishi S."/>
            <person name="Hori S."/>
            <person name="Arai W."/>
            <person name="Tsubouchi T."/>
            <person name="Morono Y."/>
            <person name="Uchiyama I."/>
            <person name="Ito T."/>
            <person name="Fujiyama A."/>
            <person name="Inagaki F."/>
            <person name="Takami H."/>
        </authorList>
    </citation>
    <scope>NUCLEOTIDE SEQUENCE</scope>
    <source>
        <strain evidence="2">Expedition CK06-06</strain>
    </source>
</reference>
<organism evidence="2">
    <name type="scientific">marine sediment metagenome</name>
    <dbReference type="NCBI Taxonomy" id="412755"/>
    <lineage>
        <taxon>unclassified sequences</taxon>
        <taxon>metagenomes</taxon>
        <taxon>ecological metagenomes</taxon>
    </lineage>
</organism>
<dbReference type="Pfam" id="PF22680">
    <property type="entry name" value="Glyco_hydro_123_N_2"/>
    <property type="match status" value="1"/>
</dbReference>
<protein>
    <recommendedName>
        <fullName evidence="1">Glycoside hydrolase 123 N-terminal domain-containing protein</fullName>
    </recommendedName>
</protein>
<feature type="non-terminal residue" evidence="2">
    <location>
        <position position="1"/>
    </location>
</feature>
<feature type="domain" description="Glycoside hydrolase 123 N-terminal" evidence="1">
    <location>
        <begin position="2"/>
        <end position="97"/>
    </location>
</feature>
<evidence type="ECO:0000313" key="2">
    <source>
        <dbReference type="EMBL" id="GAI51472.1"/>
    </source>
</evidence>
<dbReference type="EMBL" id="BARV01034877">
    <property type="protein sequence ID" value="GAI51472.1"/>
    <property type="molecule type" value="Genomic_DNA"/>
</dbReference>
<accession>X1P5A9</accession>
<name>X1P5A9_9ZZZZ</name>
<gene>
    <name evidence="2" type="ORF">S06H3_54515</name>
</gene>
<feature type="non-terminal residue" evidence="2">
    <location>
        <position position="240"/>
    </location>
</feature>
<evidence type="ECO:0000259" key="1">
    <source>
        <dbReference type="Pfam" id="PF22680"/>
    </source>
</evidence>
<sequence>SHKELGHVILELSDFVADKTKRTIAKENVKVGIVRCWPQRVSGWGGKGEYYVVPEMIEPPSKRASHMKAGQLKQWWLTVHVPPDTPAGRYRMSLTVRPEKAPTTVLELHLLVLPFQLARPTDKHWGTWLDSFPPVGSLWGPERRGRKTPAEVERLARADMADYRAHGFDLALLNYYFGVKENPDGSFTYGLSTLPQDMEYLKQLGSDAPVVICFEYTCRNLEYGLAEPGKSIFPEPSVRR</sequence>